<feature type="domain" description="Type II secretion system protein GspF" evidence="7">
    <location>
        <begin position="158"/>
        <end position="280"/>
    </location>
</feature>
<evidence type="ECO:0000256" key="1">
    <source>
        <dbReference type="ARBA" id="ARBA00004651"/>
    </source>
</evidence>
<feature type="transmembrane region" description="Helical" evidence="6">
    <location>
        <begin position="97"/>
        <end position="113"/>
    </location>
</feature>
<comment type="subcellular location">
    <subcellularLocation>
        <location evidence="1">Cell membrane</location>
        <topology evidence="1">Multi-pass membrane protein</topology>
    </subcellularLocation>
</comment>
<proteinExistence type="predicted"/>
<evidence type="ECO:0000256" key="6">
    <source>
        <dbReference type="SAM" id="Phobius"/>
    </source>
</evidence>
<keyword evidence="9" id="KW-1185">Reference proteome</keyword>
<evidence type="ECO:0000313" key="8">
    <source>
        <dbReference type="EMBL" id="SOC37270.1"/>
    </source>
</evidence>
<evidence type="ECO:0000256" key="4">
    <source>
        <dbReference type="ARBA" id="ARBA00022989"/>
    </source>
</evidence>
<dbReference type="GO" id="GO:0005886">
    <property type="term" value="C:plasma membrane"/>
    <property type="evidence" value="ECO:0007669"/>
    <property type="project" value="UniProtKB-SubCell"/>
</dbReference>
<reference evidence="9" key="1">
    <citation type="submission" date="2017-08" db="EMBL/GenBank/DDBJ databases">
        <authorList>
            <person name="Varghese N."/>
            <person name="Submissions S."/>
        </authorList>
    </citation>
    <scope>NUCLEOTIDE SEQUENCE [LARGE SCALE GENOMIC DNA]</scope>
    <source>
        <strain evidence="9">JC23</strain>
    </source>
</reference>
<evidence type="ECO:0000313" key="9">
    <source>
        <dbReference type="Proteomes" id="UP000219252"/>
    </source>
</evidence>
<evidence type="ECO:0000256" key="5">
    <source>
        <dbReference type="ARBA" id="ARBA00023136"/>
    </source>
</evidence>
<organism evidence="8 9">
    <name type="scientific">Ureibacillus acetophenoni</name>
    <dbReference type="NCBI Taxonomy" id="614649"/>
    <lineage>
        <taxon>Bacteria</taxon>
        <taxon>Bacillati</taxon>
        <taxon>Bacillota</taxon>
        <taxon>Bacilli</taxon>
        <taxon>Bacillales</taxon>
        <taxon>Caryophanaceae</taxon>
        <taxon>Ureibacillus</taxon>
    </lineage>
</organism>
<dbReference type="RefSeq" id="WP_097148762.1">
    <property type="nucleotide sequence ID" value="NZ_OBQC01000003.1"/>
</dbReference>
<feature type="transmembrane region" description="Helical" evidence="6">
    <location>
        <begin position="119"/>
        <end position="137"/>
    </location>
</feature>
<keyword evidence="3 6" id="KW-0812">Transmembrane</keyword>
<gene>
    <name evidence="8" type="ORF">SAMN05877842_103116</name>
</gene>
<feature type="transmembrane region" description="Helical" evidence="6">
    <location>
        <begin position="295"/>
        <end position="315"/>
    </location>
</feature>
<keyword evidence="5 6" id="KW-0472">Membrane</keyword>
<accession>A0A285U5P3</accession>
<name>A0A285U5P3_9BACL</name>
<keyword evidence="4 6" id="KW-1133">Transmembrane helix</keyword>
<evidence type="ECO:0000256" key="3">
    <source>
        <dbReference type="ARBA" id="ARBA00022692"/>
    </source>
</evidence>
<evidence type="ECO:0000259" key="7">
    <source>
        <dbReference type="Pfam" id="PF00482"/>
    </source>
</evidence>
<evidence type="ECO:0000256" key="2">
    <source>
        <dbReference type="ARBA" id="ARBA00022475"/>
    </source>
</evidence>
<dbReference type="OrthoDB" id="9803381at2"/>
<feature type="transmembrane region" description="Helical" evidence="6">
    <location>
        <begin position="6"/>
        <end position="26"/>
    </location>
</feature>
<dbReference type="PANTHER" id="PTHR35007:SF1">
    <property type="entry name" value="PILUS ASSEMBLY PROTEIN"/>
    <property type="match status" value="1"/>
</dbReference>
<feature type="transmembrane region" description="Helical" evidence="6">
    <location>
        <begin position="264"/>
        <end position="283"/>
    </location>
</feature>
<dbReference type="Proteomes" id="UP000219252">
    <property type="component" value="Unassembled WGS sequence"/>
</dbReference>
<dbReference type="Gene3D" id="1.20.81.30">
    <property type="entry name" value="Type II secretion system (T2SS), domain F"/>
    <property type="match status" value="1"/>
</dbReference>
<dbReference type="EMBL" id="OBQC01000003">
    <property type="protein sequence ID" value="SOC37270.1"/>
    <property type="molecule type" value="Genomic_DNA"/>
</dbReference>
<dbReference type="AlphaFoldDB" id="A0A285U5P3"/>
<keyword evidence="2" id="KW-1003">Cell membrane</keyword>
<sequence length="323" mass="36864">MENVILFMVLYLFSTLFFVLVGMFILRQSIVNKIDLRIKTYVPESLNERESLEEKNKKFKTPTLITSIGALIKGLPMNTKLKKKIEEAGLPIKLEDFYVVRIGSAVIFFLISILLKYHIIISIIFFVIGFWLPILYVNHKRNRRLARCVNQLAETLGIMANSLRAGFSFMQAMQLIGKEMPDPIGTEFERTVQDIAYGVPIEKAFENMVTRLPDKNLEMVLSALLIQRKSGGNLAELLETMQETVLGRVRIKDEIKTLTAEGRISGIIITLIPVALGVYLYFVNRDYFGILLEEPLGLLILGLSVFFLIVGWFVIRKIVRIEV</sequence>
<protein>
    <submittedName>
        <fullName evidence="8">Tight adherence protein B</fullName>
    </submittedName>
</protein>
<dbReference type="PANTHER" id="PTHR35007">
    <property type="entry name" value="INTEGRAL MEMBRANE PROTEIN-RELATED"/>
    <property type="match status" value="1"/>
</dbReference>
<dbReference type="InterPro" id="IPR042094">
    <property type="entry name" value="T2SS_GspF_sf"/>
</dbReference>
<dbReference type="Pfam" id="PF00482">
    <property type="entry name" value="T2SSF"/>
    <property type="match status" value="1"/>
</dbReference>
<dbReference type="InterPro" id="IPR018076">
    <property type="entry name" value="T2SS_GspF_dom"/>
</dbReference>